<name>W1Q1W4_ABIDE</name>
<evidence type="ECO:0000256" key="7">
    <source>
        <dbReference type="ARBA" id="ARBA00022842"/>
    </source>
</evidence>
<dbReference type="NCBIfam" id="TIGR00549">
    <property type="entry name" value="mevalon_kin"/>
    <property type="match status" value="1"/>
</dbReference>
<reference evidence="12" key="1">
    <citation type="submission" date="2013-06" db="EMBL/GenBank/DDBJ databases">
        <authorList>
            <person name="Weinstock G."/>
            <person name="Sodergren E."/>
            <person name="Clifton S."/>
            <person name="Fulton L."/>
            <person name="Fulton B."/>
            <person name="Courtney L."/>
            <person name="Fronick C."/>
            <person name="Harrison M."/>
            <person name="Strong C."/>
            <person name="Farmer C."/>
            <person name="Delahaunty K."/>
            <person name="Markovic C."/>
            <person name="Hall O."/>
            <person name="Minx P."/>
            <person name="Tomlinson C."/>
            <person name="Mitreva M."/>
            <person name="Nelson J."/>
            <person name="Hou S."/>
            <person name="Wollam A."/>
            <person name="Pepin K.H."/>
            <person name="Johnson M."/>
            <person name="Bhonagiri V."/>
            <person name="Nash W.E."/>
            <person name="Warren W."/>
            <person name="Chinwalla A."/>
            <person name="Mardis E.R."/>
            <person name="Wilson R.K."/>
        </authorList>
    </citation>
    <scope>NUCLEOTIDE SEQUENCE [LARGE SCALE GENOMIC DNA]</scope>
    <source>
        <strain evidence="12">ATCC 49176</strain>
    </source>
</reference>
<dbReference type="STRING" id="592010.GCWU000182_001578"/>
<evidence type="ECO:0000256" key="2">
    <source>
        <dbReference type="ARBA" id="ARBA00022516"/>
    </source>
</evidence>
<keyword evidence="13" id="KW-1185">Reference proteome</keyword>
<dbReference type="PRINTS" id="PR00959">
    <property type="entry name" value="MEVGALKINASE"/>
</dbReference>
<keyword evidence="4" id="KW-0547">Nucleotide-binding</keyword>
<dbReference type="Pfam" id="PF00288">
    <property type="entry name" value="GHMP_kinases_N"/>
    <property type="match status" value="1"/>
</dbReference>
<keyword evidence="8" id="KW-0443">Lipid metabolism</keyword>
<dbReference type="GO" id="GO:0005829">
    <property type="term" value="C:cytosol"/>
    <property type="evidence" value="ECO:0007669"/>
    <property type="project" value="TreeGrafter"/>
</dbReference>
<dbReference type="eggNOG" id="COG1577">
    <property type="taxonomic scope" value="Bacteria"/>
</dbReference>
<dbReference type="SUPFAM" id="SSF55060">
    <property type="entry name" value="GHMP Kinase, C-terminal domain"/>
    <property type="match status" value="1"/>
</dbReference>
<sequence length="339" mass="36070">MTRKGDLFVPKKTLGNQHKELNIKSQVADSPVGMGTAHGKVILMGEHAVVYDYPAIALPVPAVAIRVRVTPTQHQADYLSCRYYKGPLADAPQELQNVQAAISLAQEHCAPKEQASAIHIRIDSDIPQERGMGSSAAVAVALVRALADYYGVSLTQEVLHYMVNQAEVLAHGAPSGLDTLMTSTTQPALYRKGITPQAFQMNLGGYLVIADSGQAGQTKRAVAQVAQLAQDRPDQVMKTMAAIGECTIQAQQAIRQGDLVALGRLMTYNHYYLNQLKVSTPELDSIVKSAWLAGALGAKLTGGGLGGCVIALASQAQQAEAISQAMRQAGAGRTWTMAI</sequence>
<dbReference type="Proteomes" id="UP000019050">
    <property type="component" value="Unassembled WGS sequence"/>
</dbReference>
<keyword evidence="5 12" id="KW-0418">Kinase</keyword>
<feature type="domain" description="GHMP kinase N-terminal" evidence="10">
    <location>
        <begin position="100"/>
        <end position="178"/>
    </location>
</feature>
<dbReference type="HOGENOM" id="CLU_017814_0_0_9"/>
<evidence type="ECO:0000313" key="13">
    <source>
        <dbReference type="Proteomes" id="UP000019050"/>
    </source>
</evidence>
<keyword evidence="6" id="KW-0067">ATP-binding</keyword>
<evidence type="ECO:0000256" key="5">
    <source>
        <dbReference type="ARBA" id="ARBA00022777"/>
    </source>
</evidence>
<comment type="caution">
    <text evidence="12">The sequence shown here is derived from an EMBL/GenBank/DDBJ whole genome shotgun (WGS) entry which is preliminary data.</text>
</comment>
<protein>
    <submittedName>
        <fullName evidence="12">Mevalonate kinase</fullName>
    </submittedName>
</protein>
<keyword evidence="7" id="KW-0460">Magnesium</keyword>
<organism evidence="12 13">
    <name type="scientific">Abiotrophia defectiva ATCC 49176</name>
    <dbReference type="NCBI Taxonomy" id="592010"/>
    <lineage>
        <taxon>Bacteria</taxon>
        <taxon>Bacillati</taxon>
        <taxon>Bacillota</taxon>
        <taxon>Bacilli</taxon>
        <taxon>Lactobacillales</taxon>
        <taxon>Aerococcaceae</taxon>
        <taxon>Abiotrophia</taxon>
    </lineage>
</organism>
<dbReference type="Pfam" id="PF08544">
    <property type="entry name" value="GHMP_kinases_C"/>
    <property type="match status" value="1"/>
</dbReference>
<evidence type="ECO:0000259" key="11">
    <source>
        <dbReference type="Pfam" id="PF08544"/>
    </source>
</evidence>
<dbReference type="GO" id="GO:0019287">
    <property type="term" value="P:isopentenyl diphosphate biosynthetic process, mevalonate pathway"/>
    <property type="evidence" value="ECO:0007669"/>
    <property type="project" value="UniProtKB-UniPathway"/>
</dbReference>
<dbReference type="Gene3D" id="3.30.70.890">
    <property type="entry name" value="GHMP kinase, C-terminal domain"/>
    <property type="match status" value="1"/>
</dbReference>
<dbReference type="PANTHER" id="PTHR43290:SF2">
    <property type="entry name" value="MEVALONATE KINASE"/>
    <property type="match status" value="1"/>
</dbReference>
<dbReference type="InterPro" id="IPR013750">
    <property type="entry name" value="GHMP_kinase_C_dom"/>
</dbReference>
<dbReference type="AlphaFoldDB" id="W1Q1W4"/>
<comment type="pathway">
    <text evidence="9">Isoprenoid biosynthesis; isopentenyl diphosphate biosynthesis via mevalonate pathway; isopentenyl diphosphate from (R)-mevalonate: step 1/3.</text>
</comment>
<dbReference type="PANTHER" id="PTHR43290">
    <property type="entry name" value="MEVALONATE KINASE"/>
    <property type="match status" value="1"/>
</dbReference>
<dbReference type="SUPFAM" id="SSF54211">
    <property type="entry name" value="Ribosomal protein S5 domain 2-like"/>
    <property type="match status" value="1"/>
</dbReference>
<dbReference type="Gene3D" id="3.30.230.10">
    <property type="match status" value="1"/>
</dbReference>
<evidence type="ECO:0000256" key="6">
    <source>
        <dbReference type="ARBA" id="ARBA00022840"/>
    </source>
</evidence>
<feature type="domain" description="GHMP kinase C-terminal" evidence="11">
    <location>
        <begin position="251"/>
        <end position="330"/>
    </location>
</feature>
<dbReference type="InterPro" id="IPR014721">
    <property type="entry name" value="Ribsml_uS5_D2-typ_fold_subgr"/>
</dbReference>
<accession>W1Q1W4</accession>
<dbReference type="InterPro" id="IPR006204">
    <property type="entry name" value="GHMP_kinase_N_dom"/>
</dbReference>
<evidence type="ECO:0000256" key="9">
    <source>
        <dbReference type="ARBA" id="ARBA00029438"/>
    </source>
</evidence>
<proteinExistence type="predicted"/>
<dbReference type="InterPro" id="IPR020568">
    <property type="entry name" value="Ribosomal_Su5_D2-typ_SF"/>
</dbReference>
<keyword evidence="1" id="KW-0963">Cytoplasm</keyword>
<gene>
    <name evidence="12" type="ORF">GCWU000182_001578</name>
</gene>
<dbReference type="GO" id="GO:0005524">
    <property type="term" value="F:ATP binding"/>
    <property type="evidence" value="ECO:0007669"/>
    <property type="project" value="UniProtKB-KW"/>
</dbReference>
<dbReference type="UniPathway" id="UPA00057">
    <property type="reaction ID" value="UER00098"/>
</dbReference>
<dbReference type="GO" id="GO:0004496">
    <property type="term" value="F:mevalonate kinase activity"/>
    <property type="evidence" value="ECO:0007669"/>
    <property type="project" value="InterPro"/>
</dbReference>
<evidence type="ECO:0000259" key="10">
    <source>
        <dbReference type="Pfam" id="PF00288"/>
    </source>
</evidence>
<evidence type="ECO:0000256" key="3">
    <source>
        <dbReference type="ARBA" id="ARBA00022679"/>
    </source>
</evidence>
<keyword evidence="2" id="KW-0444">Lipid biosynthesis</keyword>
<evidence type="ECO:0000256" key="1">
    <source>
        <dbReference type="ARBA" id="ARBA00022490"/>
    </source>
</evidence>
<dbReference type="InterPro" id="IPR006205">
    <property type="entry name" value="Mev_gal_kin"/>
</dbReference>
<evidence type="ECO:0000256" key="4">
    <source>
        <dbReference type="ARBA" id="ARBA00022741"/>
    </source>
</evidence>
<dbReference type="InterPro" id="IPR036554">
    <property type="entry name" value="GHMP_kinase_C_sf"/>
</dbReference>
<keyword evidence="3" id="KW-0808">Transferase</keyword>
<evidence type="ECO:0000313" key="12">
    <source>
        <dbReference type="EMBL" id="ESK65035.1"/>
    </source>
</evidence>
<evidence type="ECO:0000256" key="8">
    <source>
        <dbReference type="ARBA" id="ARBA00023098"/>
    </source>
</evidence>
<dbReference type="EMBL" id="ACIN03000014">
    <property type="protein sequence ID" value="ESK65035.1"/>
    <property type="molecule type" value="Genomic_DNA"/>
</dbReference>